<accession>A0A380FCV5</accession>
<dbReference type="PANTHER" id="PTHR34390">
    <property type="entry name" value="UPF0442 PROTEIN YJJB-RELATED"/>
    <property type="match status" value="1"/>
</dbReference>
<protein>
    <submittedName>
        <fullName evidence="9">Membrane protein</fullName>
    </submittedName>
</protein>
<reference evidence="9 10" key="1">
    <citation type="submission" date="2018-06" db="EMBL/GenBank/DDBJ databases">
        <authorList>
            <consortium name="Pathogen Informatics"/>
            <person name="Doyle S."/>
        </authorList>
    </citation>
    <scope>NUCLEOTIDE SEQUENCE [LARGE SCALE GENOMIC DNA]</scope>
    <source>
        <strain evidence="9 10">NCTC12195</strain>
    </source>
</reference>
<dbReference type="InterPro" id="IPR050539">
    <property type="entry name" value="ThrE_Dicarb/AminoAcid_Exp"/>
</dbReference>
<dbReference type="GO" id="GO:0015744">
    <property type="term" value="P:succinate transport"/>
    <property type="evidence" value="ECO:0007669"/>
    <property type="project" value="TreeGrafter"/>
</dbReference>
<gene>
    <name evidence="9" type="ORF">NCTC12195_01180</name>
</gene>
<evidence type="ECO:0000256" key="5">
    <source>
        <dbReference type="ARBA" id="ARBA00023136"/>
    </source>
</evidence>
<evidence type="ECO:0000313" key="9">
    <source>
        <dbReference type="EMBL" id="SUM31745.1"/>
    </source>
</evidence>
<keyword evidence="3 7" id="KW-0812">Transmembrane</keyword>
<dbReference type="GO" id="GO:0022857">
    <property type="term" value="F:transmembrane transporter activity"/>
    <property type="evidence" value="ECO:0007669"/>
    <property type="project" value="InterPro"/>
</dbReference>
<feature type="transmembrane region" description="Helical" evidence="7">
    <location>
        <begin position="76"/>
        <end position="95"/>
    </location>
</feature>
<evidence type="ECO:0000313" key="10">
    <source>
        <dbReference type="Proteomes" id="UP000255277"/>
    </source>
</evidence>
<keyword evidence="5 7" id="KW-0472">Membrane</keyword>
<feature type="transmembrane region" description="Helical" evidence="7">
    <location>
        <begin position="12"/>
        <end position="30"/>
    </location>
</feature>
<evidence type="ECO:0000256" key="4">
    <source>
        <dbReference type="ARBA" id="ARBA00022989"/>
    </source>
</evidence>
<evidence type="ECO:0000256" key="6">
    <source>
        <dbReference type="ARBA" id="ARBA00034125"/>
    </source>
</evidence>
<evidence type="ECO:0000256" key="1">
    <source>
        <dbReference type="ARBA" id="ARBA00004651"/>
    </source>
</evidence>
<comment type="subcellular location">
    <subcellularLocation>
        <location evidence="1">Cell membrane</location>
        <topology evidence="1">Multi-pass membrane protein</topology>
    </subcellularLocation>
</comment>
<evidence type="ECO:0000259" key="8">
    <source>
        <dbReference type="Pfam" id="PF06738"/>
    </source>
</evidence>
<proteinExistence type="inferred from homology"/>
<evidence type="ECO:0000256" key="7">
    <source>
        <dbReference type="SAM" id="Phobius"/>
    </source>
</evidence>
<dbReference type="AlphaFoldDB" id="A0A380FCV5"/>
<organism evidence="9 10">
    <name type="scientific">Staphylococcus gallinarum</name>
    <dbReference type="NCBI Taxonomy" id="1293"/>
    <lineage>
        <taxon>Bacteria</taxon>
        <taxon>Bacillati</taxon>
        <taxon>Bacillota</taxon>
        <taxon>Bacilli</taxon>
        <taxon>Bacillales</taxon>
        <taxon>Staphylococcaceae</taxon>
        <taxon>Staphylococcus</taxon>
    </lineage>
</organism>
<keyword evidence="2" id="KW-1003">Cell membrane</keyword>
<feature type="transmembrane region" description="Helical" evidence="7">
    <location>
        <begin position="42"/>
        <end position="64"/>
    </location>
</feature>
<dbReference type="GO" id="GO:0005886">
    <property type="term" value="C:plasma membrane"/>
    <property type="evidence" value="ECO:0007669"/>
    <property type="project" value="UniProtKB-SubCell"/>
</dbReference>
<sequence>MVEVLDRKLQAQFIPEFAGAMVIGLITVIGRELFPGGSGATIIIAAVMPIVPGVLITNAIQDLFGGHMLMFTTKSLEALVTAFGIGAGVGTILIIF</sequence>
<comment type="similarity">
    <text evidence="6">Belongs to the ThrE exporter (TC 2.A.79) family.</text>
</comment>
<keyword evidence="4 7" id="KW-1133">Transmembrane helix</keyword>
<evidence type="ECO:0000256" key="2">
    <source>
        <dbReference type="ARBA" id="ARBA00022475"/>
    </source>
</evidence>
<dbReference type="Pfam" id="PF06738">
    <property type="entry name" value="ThrE"/>
    <property type="match status" value="1"/>
</dbReference>
<dbReference type="EMBL" id="UHDK01000001">
    <property type="protein sequence ID" value="SUM31745.1"/>
    <property type="molecule type" value="Genomic_DNA"/>
</dbReference>
<dbReference type="InterPro" id="IPR010619">
    <property type="entry name" value="ThrE-like_N"/>
</dbReference>
<dbReference type="PANTHER" id="PTHR34390:SF2">
    <property type="entry name" value="SUCCINATE TRANSPORTER SUBUNIT YJJP-RELATED"/>
    <property type="match status" value="1"/>
</dbReference>
<name>A0A380FCV5_STAGA</name>
<dbReference type="Proteomes" id="UP000255277">
    <property type="component" value="Unassembled WGS sequence"/>
</dbReference>
<evidence type="ECO:0000256" key="3">
    <source>
        <dbReference type="ARBA" id="ARBA00022692"/>
    </source>
</evidence>
<feature type="domain" description="Threonine/serine exporter-like N-terminal" evidence="8">
    <location>
        <begin position="3"/>
        <end position="94"/>
    </location>
</feature>